<organism evidence="2 3">
    <name type="scientific">Rubritalea squalenifaciens DSM 18772</name>
    <dbReference type="NCBI Taxonomy" id="1123071"/>
    <lineage>
        <taxon>Bacteria</taxon>
        <taxon>Pseudomonadati</taxon>
        <taxon>Verrucomicrobiota</taxon>
        <taxon>Verrucomicrobiia</taxon>
        <taxon>Verrucomicrobiales</taxon>
        <taxon>Rubritaleaceae</taxon>
        <taxon>Rubritalea</taxon>
    </lineage>
</organism>
<dbReference type="OrthoDB" id="72025at2"/>
<dbReference type="InParanoid" id="A0A1M6SI43"/>
<dbReference type="Proteomes" id="UP000184510">
    <property type="component" value="Unassembled WGS sequence"/>
</dbReference>
<dbReference type="RefSeq" id="WP_143185364.1">
    <property type="nucleotide sequence ID" value="NZ_FQYR01000009.1"/>
</dbReference>
<dbReference type="EMBL" id="FQYR01000009">
    <property type="protein sequence ID" value="SHK44286.1"/>
    <property type="molecule type" value="Genomic_DNA"/>
</dbReference>
<evidence type="ECO:0000313" key="2">
    <source>
        <dbReference type="EMBL" id="SHK44286.1"/>
    </source>
</evidence>
<dbReference type="InterPro" id="IPR056127">
    <property type="entry name" value="DUF7710"/>
</dbReference>
<accession>A0A1M6SI43</accession>
<evidence type="ECO:0000313" key="3">
    <source>
        <dbReference type="Proteomes" id="UP000184510"/>
    </source>
</evidence>
<dbReference type="STRING" id="1123071.SAMN02745181_3830"/>
<protein>
    <recommendedName>
        <fullName evidence="1">DUF7710 domain-containing protein</fullName>
    </recommendedName>
</protein>
<evidence type="ECO:0000259" key="1">
    <source>
        <dbReference type="Pfam" id="PF24819"/>
    </source>
</evidence>
<name>A0A1M6SI43_9BACT</name>
<feature type="domain" description="DUF7710" evidence="1">
    <location>
        <begin position="4"/>
        <end position="87"/>
    </location>
</feature>
<keyword evidence="3" id="KW-1185">Reference proteome</keyword>
<reference evidence="2 3" key="1">
    <citation type="submission" date="2016-11" db="EMBL/GenBank/DDBJ databases">
        <authorList>
            <person name="Jaros S."/>
            <person name="Januszkiewicz K."/>
            <person name="Wedrychowicz H."/>
        </authorList>
    </citation>
    <scope>NUCLEOTIDE SEQUENCE [LARGE SCALE GENOMIC DNA]</scope>
    <source>
        <strain evidence="2 3">DSM 18772</strain>
    </source>
</reference>
<dbReference type="Pfam" id="PF24819">
    <property type="entry name" value="DUF7710"/>
    <property type="match status" value="1"/>
</dbReference>
<gene>
    <name evidence="2" type="ORF">SAMN02745181_3830</name>
</gene>
<dbReference type="AlphaFoldDB" id="A0A1M6SI43"/>
<proteinExistence type="predicted"/>
<sequence length="90" mass="10140">MKSVWIFNGDSGRFPGGAFSIREKAEEWIKVHSLSGVLTKYPMDCGVYDHAVAEGYFTPKKDYQNSPAFISAFTSASQEHYHYENGVLIE</sequence>